<reference evidence="2 3" key="1">
    <citation type="journal article" date="2019" name="Int. J. Syst. Evol. Microbiol.">
        <title>The Global Catalogue of Microorganisms (GCM) 10K type strain sequencing project: providing services to taxonomists for standard genome sequencing and annotation.</title>
        <authorList>
            <consortium name="The Broad Institute Genomics Platform"/>
            <consortium name="The Broad Institute Genome Sequencing Center for Infectious Disease"/>
            <person name="Wu L."/>
            <person name="Ma J."/>
        </authorList>
    </citation>
    <scope>NUCLEOTIDE SEQUENCE [LARGE SCALE GENOMIC DNA]</scope>
    <source>
        <strain evidence="2 3">JCM 14545</strain>
    </source>
</reference>
<proteinExistence type="predicted"/>
<keyword evidence="1" id="KW-0812">Transmembrane</keyword>
<gene>
    <name evidence="2" type="ORF">GCM10009754_57070</name>
</gene>
<comment type="caution">
    <text evidence="2">The sequence shown here is derived from an EMBL/GenBank/DDBJ whole genome shotgun (WGS) entry which is preliminary data.</text>
</comment>
<evidence type="ECO:0000256" key="1">
    <source>
        <dbReference type="SAM" id="Phobius"/>
    </source>
</evidence>
<keyword evidence="1" id="KW-0472">Membrane</keyword>
<accession>A0ABN2RTI8</accession>
<keyword evidence="1" id="KW-1133">Transmembrane helix</keyword>
<dbReference type="Proteomes" id="UP001501116">
    <property type="component" value="Unassembled WGS sequence"/>
</dbReference>
<evidence type="ECO:0000313" key="3">
    <source>
        <dbReference type="Proteomes" id="UP001501116"/>
    </source>
</evidence>
<dbReference type="EMBL" id="BAAANN010000025">
    <property type="protein sequence ID" value="GAA1974519.1"/>
    <property type="molecule type" value="Genomic_DNA"/>
</dbReference>
<organism evidence="2 3">
    <name type="scientific">Amycolatopsis minnesotensis</name>
    <dbReference type="NCBI Taxonomy" id="337894"/>
    <lineage>
        <taxon>Bacteria</taxon>
        <taxon>Bacillati</taxon>
        <taxon>Actinomycetota</taxon>
        <taxon>Actinomycetes</taxon>
        <taxon>Pseudonocardiales</taxon>
        <taxon>Pseudonocardiaceae</taxon>
        <taxon>Amycolatopsis</taxon>
    </lineage>
</organism>
<name>A0ABN2RTI8_9PSEU</name>
<keyword evidence="3" id="KW-1185">Reference proteome</keyword>
<feature type="transmembrane region" description="Helical" evidence="1">
    <location>
        <begin position="27"/>
        <end position="45"/>
    </location>
</feature>
<evidence type="ECO:0000313" key="2">
    <source>
        <dbReference type="EMBL" id="GAA1974519.1"/>
    </source>
</evidence>
<protein>
    <submittedName>
        <fullName evidence="2">Uncharacterized protein</fullName>
    </submittedName>
</protein>
<sequence length="50" mass="5248">MTTINDNEQPALGGVTRMDRKRVTCRVVLPLDVVALLSLVLGVAGNGGAR</sequence>